<dbReference type="InterPro" id="IPR050562">
    <property type="entry name" value="FAD_mOase_fung"/>
</dbReference>
<evidence type="ECO:0000313" key="7">
    <source>
        <dbReference type="EMBL" id="RDW69949.1"/>
    </source>
</evidence>
<dbReference type="GO" id="GO:0004497">
    <property type="term" value="F:monooxygenase activity"/>
    <property type="evidence" value="ECO:0007669"/>
    <property type="project" value="InterPro"/>
</dbReference>
<dbReference type="InterPro" id="IPR036188">
    <property type="entry name" value="FAD/NAD-bd_sf"/>
</dbReference>
<dbReference type="Gene3D" id="3.50.50.60">
    <property type="entry name" value="FAD/NAD(P)-binding domain"/>
    <property type="match status" value="1"/>
</dbReference>
<keyword evidence="3" id="KW-0274">FAD</keyword>
<keyword evidence="5" id="KW-1133">Transmembrane helix</keyword>
<dbReference type="Pfam" id="PF01494">
    <property type="entry name" value="FAD_binding_3"/>
    <property type="match status" value="1"/>
</dbReference>
<reference evidence="7 8" key="1">
    <citation type="journal article" date="2018" name="IMA Fungus">
        <title>IMA Genome-F 9: Draft genome sequence of Annulohypoxylon stygium, Aspergillus mulundensis, Berkeleyomyces basicola (syn. Thielaviopsis basicola), Ceratocystis smalleyi, two Cercospora beticola strains, Coleophoma cylindrospora, Fusarium fracticaudum, Phialophora cf. hyalina, and Morchella septimelata.</title>
        <authorList>
            <person name="Wingfield B.D."/>
            <person name="Bills G.F."/>
            <person name="Dong Y."/>
            <person name="Huang W."/>
            <person name="Nel W.J."/>
            <person name="Swalarsk-Parry B.S."/>
            <person name="Vaghefi N."/>
            <person name="Wilken P.M."/>
            <person name="An Z."/>
            <person name="de Beer Z.W."/>
            <person name="De Vos L."/>
            <person name="Chen L."/>
            <person name="Duong T.A."/>
            <person name="Gao Y."/>
            <person name="Hammerbacher A."/>
            <person name="Kikkert J.R."/>
            <person name="Li Y."/>
            <person name="Li H."/>
            <person name="Li K."/>
            <person name="Li Q."/>
            <person name="Liu X."/>
            <person name="Ma X."/>
            <person name="Naidoo K."/>
            <person name="Pethybridge S.J."/>
            <person name="Sun J."/>
            <person name="Steenkamp E.T."/>
            <person name="van der Nest M.A."/>
            <person name="van Wyk S."/>
            <person name="Wingfield M.J."/>
            <person name="Xiong C."/>
            <person name="Yue Q."/>
            <person name="Zhang X."/>
        </authorList>
    </citation>
    <scope>NUCLEOTIDE SEQUENCE [LARGE SCALE GENOMIC DNA]</scope>
    <source>
        <strain evidence="7 8">BP5796</strain>
    </source>
</reference>
<keyword evidence="5" id="KW-0472">Membrane</keyword>
<keyword evidence="2" id="KW-0285">Flavoprotein</keyword>
<proteinExistence type="inferred from homology"/>
<keyword evidence="8" id="KW-1185">Reference proteome</keyword>
<feature type="transmembrane region" description="Helical" evidence="5">
    <location>
        <begin position="774"/>
        <end position="797"/>
    </location>
</feature>
<dbReference type="PRINTS" id="PR00420">
    <property type="entry name" value="RNGMNOXGNASE"/>
</dbReference>
<evidence type="ECO:0000259" key="6">
    <source>
        <dbReference type="Pfam" id="PF01494"/>
    </source>
</evidence>
<dbReference type="PANTHER" id="PTHR47356">
    <property type="entry name" value="FAD-DEPENDENT MONOOXYGENASE ASQG-RELATED"/>
    <property type="match status" value="1"/>
</dbReference>
<dbReference type="GO" id="GO:0071949">
    <property type="term" value="F:FAD binding"/>
    <property type="evidence" value="ECO:0007669"/>
    <property type="project" value="InterPro"/>
</dbReference>
<feature type="domain" description="FAD-binding" evidence="6">
    <location>
        <begin position="21"/>
        <end position="381"/>
    </location>
</feature>
<sequence length="817" mass="89008">MSHMDPAAGSLEPTSTKSGLKVVIVGGSVAGLTLAHCFLRQGIDFVVLEAGKEIAPQVGASIVVCPNGARIMDQLGIWDDIFATVSPLRQNYTWTGDGKNVITGDAPALTTVRTGYPMAFLTRRDLLKIISDHLPENAKVFTSKRVKKVEQSATGVTAFCEDGSEYSGDILVGADGVHSSIRSTMLEQLESVSPGITKKDANALSAEYNCIFGFGEPVEGALITGDSHRSYHKNYSTLSFIGEGGKLFWFLFSKLDKRYFGKDIPRYTKDDLDEAIKPFLNIHMTGDVTFESVWATRTFANMTCVEESQFENWTSDRIVCVGDAIHKMTPNLGAGGNAAMESAAALANSLSKLSNPSLPEIKRALQAYYEKRHTRVNLICDAANQLTRLEALDDPMMKIMALHVIPVLGDFLTDVTCAGITGAELIESLPVPEKSLTATMAWDPESGLGKTEKQWVRALYALPLLAIVYGCHRTMGASLAQTIPELAKNIGKVPLGNGEFVAVCTKYFGSAALDELLSVIVAFFTPALGNMDSLGHKQAIAFLADLIPIQTIWMIEGIRRGNFITAAHLLPTLVGVLGQLKGLGFVIPVYYFLHYVQSPLEKYHASDMRMTQVGPAKTIIPTITLSYIVPTVAMLAAKGLSTRQWINGIFWQPFPLYGALLQRLLSKTVKDTTTHDRIHNPEADVPYLRYAYGFSAATSALANLYVRLTSPTSLINVFFKDISNPTAIIPIVRATARALRYDQIATFSAGALWTMLHFKDLKQKKKLNVGWGRIIGVFAGTTLVAGPGAAMAVMWAWREECLVRSCRPTAGKRSSKA</sequence>
<dbReference type="Proteomes" id="UP000256328">
    <property type="component" value="Unassembled WGS sequence"/>
</dbReference>
<evidence type="ECO:0000256" key="4">
    <source>
        <dbReference type="ARBA" id="ARBA00023002"/>
    </source>
</evidence>
<evidence type="ECO:0000256" key="5">
    <source>
        <dbReference type="SAM" id="Phobius"/>
    </source>
</evidence>
<comment type="similarity">
    <text evidence="1">Belongs to the paxM FAD-dependent monooxygenase family.</text>
</comment>
<dbReference type="AlphaFoldDB" id="A0A3D8R7C7"/>
<protein>
    <submittedName>
        <fullName evidence="7">FAD protein</fullName>
    </submittedName>
</protein>
<evidence type="ECO:0000256" key="2">
    <source>
        <dbReference type="ARBA" id="ARBA00022630"/>
    </source>
</evidence>
<evidence type="ECO:0000313" key="8">
    <source>
        <dbReference type="Proteomes" id="UP000256328"/>
    </source>
</evidence>
<comment type="caution">
    <text evidence="7">The sequence shown here is derived from an EMBL/GenBank/DDBJ whole genome shotgun (WGS) entry which is preliminary data.</text>
</comment>
<dbReference type="SUPFAM" id="SSF51905">
    <property type="entry name" value="FAD/NAD(P)-binding domain"/>
    <property type="match status" value="1"/>
</dbReference>
<name>A0A3D8R7C7_9HELO</name>
<keyword evidence="4" id="KW-0560">Oxidoreductase</keyword>
<dbReference type="InterPro" id="IPR002938">
    <property type="entry name" value="FAD-bd"/>
</dbReference>
<dbReference type="PANTHER" id="PTHR47356:SF2">
    <property type="entry name" value="FAD-BINDING DOMAIN-CONTAINING PROTEIN-RELATED"/>
    <property type="match status" value="1"/>
</dbReference>
<evidence type="ECO:0000256" key="1">
    <source>
        <dbReference type="ARBA" id="ARBA00007992"/>
    </source>
</evidence>
<accession>A0A3D8R7C7</accession>
<organism evidence="7 8">
    <name type="scientific">Coleophoma crateriformis</name>
    <dbReference type="NCBI Taxonomy" id="565419"/>
    <lineage>
        <taxon>Eukaryota</taxon>
        <taxon>Fungi</taxon>
        <taxon>Dikarya</taxon>
        <taxon>Ascomycota</taxon>
        <taxon>Pezizomycotina</taxon>
        <taxon>Leotiomycetes</taxon>
        <taxon>Helotiales</taxon>
        <taxon>Dermateaceae</taxon>
        <taxon>Coleophoma</taxon>
    </lineage>
</organism>
<dbReference type="OrthoDB" id="10029326at2759"/>
<dbReference type="EMBL" id="PDLN01000012">
    <property type="protein sequence ID" value="RDW69949.1"/>
    <property type="molecule type" value="Genomic_DNA"/>
</dbReference>
<gene>
    <name evidence="7" type="ORF">BP5796_08346</name>
</gene>
<evidence type="ECO:0000256" key="3">
    <source>
        <dbReference type="ARBA" id="ARBA00022827"/>
    </source>
</evidence>
<keyword evidence="5" id="KW-0812">Transmembrane</keyword>